<evidence type="ECO:0000256" key="2">
    <source>
        <dbReference type="ARBA" id="ARBA00022603"/>
    </source>
</evidence>
<dbReference type="InterPro" id="IPR050390">
    <property type="entry name" value="C5-Methyltransferase"/>
</dbReference>
<dbReference type="GO" id="GO:0003677">
    <property type="term" value="F:DNA binding"/>
    <property type="evidence" value="ECO:0007669"/>
    <property type="project" value="TreeGrafter"/>
</dbReference>
<evidence type="ECO:0000256" key="4">
    <source>
        <dbReference type="ARBA" id="ARBA00022691"/>
    </source>
</evidence>
<dbReference type="Gene3D" id="3.90.120.10">
    <property type="entry name" value="DNA Methylase, subunit A, domain 2"/>
    <property type="match status" value="1"/>
</dbReference>
<dbReference type="Gene3D" id="3.40.50.150">
    <property type="entry name" value="Vaccinia Virus protein VP39"/>
    <property type="match status" value="1"/>
</dbReference>
<evidence type="ECO:0000313" key="9">
    <source>
        <dbReference type="Proteomes" id="UP000675664"/>
    </source>
</evidence>
<dbReference type="GO" id="GO:0009307">
    <property type="term" value="P:DNA restriction-modification system"/>
    <property type="evidence" value="ECO:0007669"/>
    <property type="project" value="UniProtKB-KW"/>
</dbReference>
<sequence length="364" mass="41325">MENNKEKRIIAVDFFCGAGGVTRGLLNSGIEVVCGIDLDSTAEITYTTNNKNSEGNPVKFINIDINKLEFKTIQEILTQYKYDALLFVACAPCQPFTNLSTIKVKREKDRQCLIRFADFVKHFKPDYLLIENVPGIDSPKYGGILNQFKEKISTYGYHYKDSNINAKYYGVPQNRNRRILIASKHDGIDFPKQTHGKNLEDIVSVKKWLSKYKLPAIKAGETCSNDPLHRAANLSKNNLLRIANTKHDGGNRSEWMKVKPLPCYVDNENVYTDVYGRVYWDRPAPTITTKFFSLSNGRFGHPEQNRALSLREGALLQTFPMDYTFQGSMGIIAKHIGNAVPVLLIETLGNHIIKECMKRISNNY</sequence>
<dbReference type="EMBL" id="JAGSND010000007">
    <property type="protein sequence ID" value="MBR0598596.1"/>
    <property type="molecule type" value="Genomic_DNA"/>
</dbReference>
<comment type="similarity">
    <text evidence="6 7">Belongs to the class I-like SAM-binding methyltransferase superfamily. C5-methyltransferase family.</text>
</comment>
<reference evidence="8" key="1">
    <citation type="submission" date="2021-04" db="EMBL/GenBank/DDBJ databases">
        <title>Sinoanaerobacter chloroacetimidivorans sp. nov., an obligate anaerobic bacterium isolated from anaerobic sludge.</title>
        <authorList>
            <person name="Bao Y."/>
        </authorList>
    </citation>
    <scope>NUCLEOTIDE SEQUENCE</scope>
    <source>
        <strain evidence="8">BAD-6</strain>
    </source>
</reference>
<dbReference type="RefSeq" id="WP_227018718.1">
    <property type="nucleotide sequence ID" value="NZ_JAGSND010000007.1"/>
</dbReference>
<protein>
    <recommendedName>
        <fullName evidence="1">DNA (cytosine-5-)-methyltransferase</fullName>
        <ecNumber evidence="1">2.1.1.37</ecNumber>
    </recommendedName>
</protein>
<evidence type="ECO:0000313" key="8">
    <source>
        <dbReference type="EMBL" id="MBR0598596.1"/>
    </source>
</evidence>
<dbReference type="InterPro" id="IPR031303">
    <property type="entry name" value="C5_meth_CS"/>
</dbReference>
<name>A0A8J7W1A6_9FIRM</name>
<dbReference type="InterPro" id="IPR029063">
    <property type="entry name" value="SAM-dependent_MTases_sf"/>
</dbReference>
<gene>
    <name evidence="8" type="ORF">KCX82_11965</name>
</gene>
<keyword evidence="2 6" id="KW-0489">Methyltransferase</keyword>
<dbReference type="SUPFAM" id="SSF53335">
    <property type="entry name" value="S-adenosyl-L-methionine-dependent methyltransferases"/>
    <property type="match status" value="1"/>
</dbReference>
<dbReference type="GO" id="GO:0032259">
    <property type="term" value="P:methylation"/>
    <property type="evidence" value="ECO:0007669"/>
    <property type="project" value="UniProtKB-KW"/>
</dbReference>
<dbReference type="PANTHER" id="PTHR10629">
    <property type="entry name" value="CYTOSINE-SPECIFIC METHYLTRANSFERASE"/>
    <property type="match status" value="1"/>
</dbReference>
<keyword evidence="5" id="KW-0680">Restriction system</keyword>
<keyword evidence="4 6" id="KW-0949">S-adenosyl-L-methionine</keyword>
<evidence type="ECO:0000256" key="6">
    <source>
        <dbReference type="PROSITE-ProRule" id="PRU01016"/>
    </source>
</evidence>
<accession>A0A8J7W1A6</accession>
<dbReference type="Pfam" id="PF00145">
    <property type="entry name" value="DNA_methylase"/>
    <property type="match status" value="1"/>
</dbReference>
<evidence type="ECO:0000256" key="5">
    <source>
        <dbReference type="ARBA" id="ARBA00022747"/>
    </source>
</evidence>
<dbReference type="PRINTS" id="PR00105">
    <property type="entry name" value="C5METTRFRASE"/>
</dbReference>
<feature type="active site" evidence="6">
    <location>
        <position position="93"/>
    </location>
</feature>
<dbReference type="AlphaFoldDB" id="A0A8J7W1A6"/>
<dbReference type="Proteomes" id="UP000675664">
    <property type="component" value="Unassembled WGS sequence"/>
</dbReference>
<dbReference type="PANTHER" id="PTHR10629:SF52">
    <property type="entry name" value="DNA (CYTOSINE-5)-METHYLTRANSFERASE 1"/>
    <property type="match status" value="1"/>
</dbReference>
<comment type="caution">
    <text evidence="8">The sequence shown here is derived from an EMBL/GenBank/DDBJ whole genome shotgun (WGS) entry which is preliminary data.</text>
</comment>
<keyword evidence="3 6" id="KW-0808">Transferase</keyword>
<dbReference type="GO" id="GO:0003886">
    <property type="term" value="F:DNA (cytosine-5-)-methyltransferase activity"/>
    <property type="evidence" value="ECO:0007669"/>
    <property type="project" value="UniProtKB-EC"/>
</dbReference>
<dbReference type="NCBIfam" id="TIGR00675">
    <property type="entry name" value="dcm"/>
    <property type="match status" value="1"/>
</dbReference>
<dbReference type="InterPro" id="IPR001525">
    <property type="entry name" value="C5_MeTfrase"/>
</dbReference>
<organism evidence="8 9">
    <name type="scientific">Sinanaerobacter chloroacetimidivorans</name>
    <dbReference type="NCBI Taxonomy" id="2818044"/>
    <lineage>
        <taxon>Bacteria</taxon>
        <taxon>Bacillati</taxon>
        <taxon>Bacillota</taxon>
        <taxon>Clostridia</taxon>
        <taxon>Peptostreptococcales</taxon>
        <taxon>Anaerovoracaceae</taxon>
        <taxon>Sinanaerobacter</taxon>
    </lineage>
</organism>
<dbReference type="GO" id="GO:0044027">
    <property type="term" value="P:negative regulation of gene expression via chromosomal CpG island methylation"/>
    <property type="evidence" value="ECO:0007669"/>
    <property type="project" value="TreeGrafter"/>
</dbReference>
<evidence type="ECO:0000256" key="1">
    <source>
        <dbReference type="ARBA" id="ARBA00011975"/>
    </source>
</evidence>
<keyword evidence="9" id="KW-1185">Reference proteome</keyword>
<evidence type="ECO:0000256" key="3">
    <source>
        <dbReference type="ARBA" id="ARBA00022679"/>
    </source>
</evidence>
<dbReference type="EC" id="2.1.1.37" evidence="1"/>
<evidence type="ECO:0000256" key="7">
    <source>
        <dbReference type="RuleBase" id="RU000416"/>
    </source>
</evidence>
<dbReference type="PROSITE" id="PS51679">
    <property type="entry name" value="SAM_MT_C5"/>
    <property type="match status" value="1"/>
</dbReference>
<proteinExistence type="inferred from homology"/>
<reference evidence="8" key="2">
    <citation type="submission" date="2021-04" db="EMBL/GenBank/DDBJ databases">
        <authorList>
            <person name="Liu J."/>
        </authorList>
    </citation>
    <scope>NUCLEOTIDE SEQUENCE</scope>
    <source>
        <strain evidence="8">BAD-6</strain>
    </source>
</reference>
<dbReference type="PROSITE" id="PS00095">
    <property type="entry name" value="C5_MTASE_2"/>
    <property type="match status" value="1"/>
</dbReference>